<protein>
    <submittedName>
        <fullName evidence="1">Uncharacterized protein</fullName>
    </submittedName>
</protein>
<keyword evidence="2" id="KW-1185">Reference proteome</keyword>
<sequence>MVTLCGIQVYNLPKLLSRVFCKGLSPAVPSGPLCSAVQPVRSIPLHDLTLFWDGTPSSADFISTTLEMNRVGQSLTTLCIQMNISGYQQESCLPALPGKIVAACPRLETLIYFPRCPDTIFALLPRTLRVLGISLDPGARYAINGWQTVKPLSPANCDRLVNWLETMNGRGIDKLLIQHTSGLPVEVKQACEVTNVKLFEYDKLPRAH</sequence>
<evidence type="ECO:0000313" key="2">
    <source>
        <dbReference type="Proteomes" id="UP000308600"/>
    </source>
</evidence>
<name>A0ACD3APC1_9AGAR</name>
<organism evidence="1 2">
    <name type="scientific">Pluteus cervinus</name>
    <dbReference type="NCBI Taxonomy" id="181527"/>
    <lineage>
        <taxon>Eukaryota</taxon>
        <taxon>Fungi</taxon>
        <taxon>Dikarya</taxon>
        <taxon>Basidiomycota</taxon>
        <taxon>Agaricomycotina</taxon>
        <taxon>Agaricomycetes</taxon>
        <taxon>Agaricomycetidae</taxon>
        <taxon>Agaricales</taxon>
        <taxon>Pluteineae</taxon>
        <taxon>Pluteaceae</taxon>
        <taxon>Pluteus</taxon>
    </lineage>
</organism>
<accession>A0ACD3APC1</accession>
<reference evidence="1 2" key="1">
    <citation type="journal article" date="2019" name="Nat. Ecol. Evol.">
        <title>Megaphylogeny resolves global patterns of mushroom evolution.</title>
        <authorList>
            <person name="Varga T."/>
            <person name="Krizsan K."/>
            <person name="Foldi C."/>
            <person name="Dima B."/>
            <person name="Sanchez-Garcia M."/>
            <person name="Sanchez-Ramirez S."/>
            <person name="Szollosi G.J."/>
            <person name="Szarkandi J.G."/>
            <person name="Papp V."/>
            <person name="Albert L."/>
            <person name="Andreopoulos W."/>
            <person name="Angelini C."/>
            <person name="Antonin V."/>
            <person name="Barry K.W."/>
            <person name="Bougher N.L."/>
            <person name="Buchanan P."/>
            <person name="Buyck B."/>
            <person name="Bense V."/>
            <person name="Catcheside P."/>
            <person name="Chovatia M."/>
            <person name="Cooper J."/>
            <person name="Damon W."/>
            <person name="Desjardin D."/>
            <person name="Finy P."/>
            <person name="Geml J."/>
            <person name="Haridas S."/>
            <person name="Hughes K."/>
            <person name="Justo A."/>
            <person name="Karasinski D."/>
            <person name="Kautmanova I."/>
            <person name="Kiss B."/>
            <person name="Kocsube S."/>
            <person name="Kotiranta H."/>
            <person name="LaButti K.M."/>
            <person name="Lechner B.E."/>
            <person name="Liimatainen K."/>
            <person name="Lipzen A."/>
            <person name="Lukacs Z."/>
            <person name="Mihaltcheva S."/>
            <person name="Morgado L.N."/>
            <person name="Niskanen T."/>
            <person name="Noordeloos M.E."/>
            <person name="Ohm R.A."/>
            <person name="Ortiz-Santana B."/>
            <person name="Ovrebo C."/>
            <person name="Racz N."/>
            <person name="Riley R."/>
            <person name="Savchenko A."/>
            <person name="Shiryaev A."/>
            <person name="Soop K."/>
            <person name="Spirin V."/>
            <person name="Szebenyi C."/>
            <person name="Tomsovsky M."/>
            <person name="Tulloss R.E."/>
            <person name="Uehling J."/>
            <person name="Grigoriev I.V."/>
            <person name="Vagvolgyi C."/>
            <person name="Papp T."/>
            <person name="Martin F.M."/>
            <person name="Miettinen O."/>
            <person name="Hibbett D.S."/>
            <person name="Nagy L.G."/>
        </authorList>
    </citation>
    <scope>NUCLEOTIDE SEQUENCE [LARGE SCALE GENOMIC DNA]</scope>
    <source>
        <strain evidence="1 2">NL-1719</strain>
    </source>
</reference>
<proteinExistence type="predicted"/>
<evidence type="ECO:0000313" key="1">
    <source>
        <dbReference type="EMBL" id="TFK67391.1"/>
    </source>
</evidence>
<dbReference type="Proteomes" id="UP000308600">
    <property type="component" value="Unassembled WGS sequence"/>
</dbReference>
<gene>
    <name evidence="1" type="ORF">BDN72DRAFT_843171</name>
</gene>
<dbReference type="EMBL" id="ML208377">
    <property type="protein sequence ID" value="TFK67391.1"/>
    <property type="molecule type" value="Genomic_DNA"/>
</dbReference>